<organism evidence="1 2">
    <name type="scientific">Puccinia striiformis f. sp. tritici</name>
    <dbReference type="NCBI Taxonomy" id="168172"/>
    <lineage>
        <taxon>Eukaryota</taxon>
        <taxon>Fungi</taxon>
        <taxon>Dikarya</taxon>
        <taxon>Basidiomycota</taxon>
        <taxon>Pucciniomycotina</taxon>
        <taxon>Pucciniomycetes</taxon>
        <taxon>Pucciniales</taxon>
        <taxon>Pucciniaceae</taxon>
        <taxon>Puccinia</taxon>
    </lineage>
</organism>
<sequence>MFTLPLKAGRTSHQKEGNQHPAVNNQPDTVPCAVSSLYTKGVSDDIYAPDLIKLLQIYGLNFKRHEAQGIDPSYFGELLTSSGLVLLKDVKFDSFHSGYTFGYILKTVTLVLNMPVSVTQFFHLLKNLFPCIYGIKFLMRSWESLTGKFNKVAKDLNVYSLLKPWSYQNKTEEEEERMNIFEKTNKIKTKFPNSTIVHPPCDVQSFIDFPMNTEQ</sequence>
<reference evidence="2" key="2">
    <citation type="journal article" date="2018" name="Mol. Plant Microbe Interact.">
        <title>Genome sequence resources for the wheat stripe rust pathogen (Puccinia striiformis f. sp. tritici) and the barley stripe rust pathogen (Puccinia striiformis f. sp. hordei).</title>
        <authorList>
            <person name="Xia C."/>
            <person name="Wang M."/>
            <person name="Yin C."/>
            <person name="Cornejo O.E."/>
            <person name="Hulbert S.H."/>
            <person name="Chen X."/>
        </authorList>
    </citation>
    <scope>NUCLEOTIDE SEQUENCE [LARGE SCALE GENOMIC DNA]</scope>
    <source>
        <strain evidence="2">93-210</strain>
    </source>
</reference>
<reference evidence="1 2" key="3">
    <citation type="journal article" date="2022" name="Microbiol. Spectr.">
        <title>Folding features and dynamics of 3D genome architecture in plant fungal pathogens.</title>
        <authorList>
            <person name="Xia C."/>
        </authorList>
    </citation>
    <scope>NUCLEOTIDE SEQUENCE [LARGE SCALE GENOMIC DNA]</scope>
    <source>
        <strain evidence="1 2">93-210</strain>
    </source>
</reference>
<proteinExistence type="predicted"/>
<evidence type="ECO:0000313" key="2">
    <source>
        <dbReference type="Proteomes" id="UP001060170"/>
    </source>
</evidence>
<comment type="caution">
    <text evidence="1">The sequence shown here is derived from an EMBL/GenBank/DDBJ whole genome shotgun (WGS) entry which is preliminary data.</text>
</comment>
<gene>
    <name evidence="1" type="ORF">MJO28_010791</name>
</gene>
<dbReference type="Proteomes" id="UP001060170">
    <property type="component" value="Chromosome 10"/>
</dbReference>
<keyword evidence="2" id="KW-1185">Reference proteome</keyword>
<accession>A0ACC0E6X7</accession>
<reference evidence="2" key="1">
    <citation type="journal article" date="2018" name="BMC Genomics">
        <title>Genomic insights into host adaptation between the wheat stripe rust pathogen (Puccinia striiformis f. sp. tritici) and the barley stripe rust pathogen (Puccinia striiformis f. sp. hordei).</title>
        <authorList>
            <person name="Xia C."/>
            <person name="Wang M."/>
            <person name="Yin C."/>
            <person name="Cornejo O.E."/>
            <person name="Hulbert S.H."/>
            <person name="Chen X."/>
        </authorList>
    </citation>
    <scope>NUCLEOTIDE SEQUENCE [LARGE SCALE GENOMIC DNA]</scope>
    <source>
        <strain evidence="2">93-210</strain>
    </source>
</reference>
<dbReference type="EMBL" id="CM045874">
    <property type="protein sequence ID" value="KAI7945096.1"/>
    <property type="molecule type" value="Genomic_DNA"/>
</dbReference>
<protein>
    <submittedName>
        <fullName evidence="1">Uncharacterized protein</fullName>
    </submittedName>
</protein>
<name>A0ACC0E6X7_9BASI</name>
<evidence type="ECO:0000313" key="1">
    <source>
        <dbReference type="EMBL" id="KAI7945096.1"/>
    </source>
</evidence>